<dbReference type="OrthoDB" id="2678531at2"/>
<dbReference type="STRING" id="1236971.JCM9152_2747"/>
<reference evidence="2" key="1">
    <citation type="journal article" date="2014" name="Genome Announc.">
        <title>Draft Genome Sequences of Three Alkaliphilic Bacillus Strains, Bacillus wakoensis JCM 9140T, Bacillus akibai JCM 9157T, and Bacillus hemicellulosilyticus JCM 9152T.</title>
        <authorList>
            <person name="Yuki M."/>
            <person name="Oshima K."/>
            <person name="Suda W."/>
            <person name="Oshida Y."/>
            <person name="Kitamura K."/>
            <person name="Iida T."/>
            <person name="Hattori M."/>
            <person name="Ohkuma M."/>
        </authorList>
    </citation>
    <scope>NUCLEOTIDE SEQUENCE [LARGE SCALE GENOMIC DNA]</scope>
    <source>
        <strain evidence="2">JCM 9152</strain>
    </source>
</reference>
<dbReference type="EMBL" id="BAUU01000018">
    <property type="protein sequence ID" value="GAE31290.1"/>
    <property type="molecule type" value="Genomic_DNA"/>
</dbReference>
<sequence>MAMVVRKAKQEDLLKVQRLVAKAGLRDEGIEHIIEHFLIVENDAEQLIGTVGIEMYEEVGLLRSLVLQSPEWDAKLSLEFLQLTLKYAEEQKLKAVYLCAKATSALFHQLGFREVVKERIPKEIQESAHFKKHQTADVKIWCCPIV</sequence>
<comment type="caution">
    <text evidence="2">The sequence shown here is derived from an EMBL/GenBank/DDBJ whole genome shotgun (WGS) entry which is preliminary data.</text>
</comment>
<keyword evidence="3" id="KW-1185">Reference proteome</keyword>
<gene>
    <name evidence="2" type="ORF">JCM9152_2747</name>
</gene>
<proteinExistence type="predicted"/>
<dbReference type="SUPFAM" id="SSF55729">
    <property type="entry name" value="Acyl-CoA N-acyltransferases (Nat)"/>
    <property type="match status" value="1"/>
</dbReference>
<evidence type="ECO:0000313" key="3">
    <source>
        <dbReference type="Proteomes" id="UP000018895"/>
    </source>
</evidence>
<dbReference type="RefSeq" id="WP_035344683.1">
    <property type="nucleotide sequence ID" value="NZ_BAUU01000018.1"/>
</dbReference>
<name>W4QGQ2_9BACI</name>
<dbReference type="InterPro" id="IPR016181">
    <property type="entry name" value="Acyl_CoA_acyltransferase"/>
</dbReference>
<organism evidence="2 3">
    <name type="scientific">Halalkalibacter hemicellulosilyticusJCM 9152</name>
    <dbReference type="NCBI Taxonomy" id="1236971"/>
    <lineage>
        <taxon>Bacteria</taxon>
        <taxon>Bacillati</taxon>
        <taxon>Bacillota</taxon>
        <taxon>Bacilli</taxon>
        <taxon>Bacillales</taxon>
        <taxon>Bacillaceae</taxon>
        <taxon>Halalkalibacter</taxon>
    </lineage>
</organism>
<dbReference type="AlphaFoldDB" id="W4QGQ2"/>
<accession>W4QGQ2</accession>
<dbReference type="PROSITE" id="PS51186">
    <property type="entry name" value="GNAT"/>
    <property type="match status" value="1"/>
</dbReference>
<dbReference type="Gene3D" id="3.40.630.30">
    <property type="match status" value="1"/>
</dbReference>
<dbReference type="Proteomes" id="UP000018895">
    <property type="component" value="Unassembled WGS sequence"/>
</dbReference>
<dbReference type="InterPro" id="IPR000182">
    <property type="entry name" value="GNAT_dom"/>
</dbReference>
<feature type="domain" description="N-acetyltransferase" evidence="1">
    <location>
        <begin position="3"/>
        <end position="137"/>
    </location>
</feature>
<evidence type="ECO:0000313" key="2">
    <source>
        <dbReference type="EMBL" id="GAE31290.1"/>
    </source>
</evidence>
<dbReference type="GO" id="GO:0016747">
    <property type="term" value="F:acyltransferase activity, transferring groups other than amino-acyl groups"/>
    <property type="evidence" value="ECO:0007669"/>
    <property type="project" value="InterPro"/>
</dbReference>
<protein>
    <recommendedName>
        <fullName evidence="1">N-acetyltransferase domain-containing protein</fullName>
    </recommendedName>
</protein>
<evidence type="ECO:0000259" key="1">
    <source>
        <dbReference type="PROSITE" id="PS51186"/>
    </source>
</evidence>